<keyword evidence="1" id="KW-0472">Membrane</keyword>
<evidence type="ECO:0000313" key="2">
    <source>
        <dbReference type="EMBL" id="KAJ3496305.1"/>
    </source>
</evidence>
<sequence length="148" mass="16884">MSSDKLLTAMSIPTILDMDPLTFILTILSILGLLFSAINFLRHFTPTNLYVHNADAIAQTRSLYDLLEQEGLLSRDKGRHRQLNSCLEALEEKLKPLVFVIMPTRNIFRVLRAWVKIRKLLEISRDIELFRVAIGPLKVLLDPSVRSG</sequence>
<dbReference type="AlphaFoldDB" id="A0A9W8JU52"/>
<protein>
    <submittedName>
        <fullName evidence="2">Uncharacterized protein</fullName>
    </submittedName>
</protein>
<reference evidence="2" key="1">
    <citation type="submission" date="2022-07" db="EMBL/GenBank/DDBJ databases">
        <title>Genome Sequence of Agrocybe chaxingu.</title>
        <authorList>
            <person name="Buettner E."/>
        </authorList>
    </citation>
    <scope>NUCLEOTIDE SEQUENCE</scope>
    <source>
        <strain evidence="2">MP-N11</strain>
    </source>
</reference>
<evidence type="ECO:0000256" key="1">
    <source>
        <dbReference type="SAM" id="Phobius"/>
    </source>
</evidence>
<name>A0A9W8JU52_9AGAR</name>
<comment type="caution">
    <text evidence="2">The sequence shown here is derived from an EMBL/GenBank/DDBJ whole genome shotgun (WGS) entry which is preliminary data.</text>
</comment>
<feature type="transmembrane region" description="Helical" evidence="1">
    <location>
        <begin position="20"/>
        <end position="41"/>
    </location>
</feature>
<organism evidence="2 3">
    <name type="scientific">Agrocybe chaxingu</name>
    <dbReference type="NCBI Taxonomy" id="84603"/>
    <lineage>
        <taxon>Eukaryota</taxon>
        <taxon>Fungi</taxon>
        <taxon>Dikarya</taxon>
        <taxon>Basidiomycota</taxon>
        <taxon>Agaricomycotina</taxon>
        <taxon>Agaricomycetes</taxon>
        <taxon>Agaricomycetidae</taxon>
        <taxon>Agaricales</taxon>
        <taxon>Agaricineae</taxon>
        <taxon>Strophariaceae</taxon>
        <taxon>Agrocybe</taxon>
    </lineage>
</organism>
<proteinExistence type="predicted"/>
<dbReference type="OrthoDB" id="3043994at2759"/>
<dbReference type="Proteomes" id="UP001148786">
    <property type="component" value="Unassembled WGS sequence"/>
</dbReference>
<accession>A0A9W8JU52</accession>
<keyword evidence="1" id="KW-0812">Transmembrane</keyword>
<dbReference type="EMBL" id="JANKHO010001955">
    <property type="protein sequence ID" value="KAJ3496305.1"/>
    <property type="molecule type" value="Genomic_DNA"/>
</dbReference>
<gene>
    <name evidence="2" type="ORF">NLJ89_g10504</name>
</gene>
<keyword evidence="3" id="KW-1185">Reference proteome</keyword>
<evidence type="ECO:0000313" key="3">
    <source>
        <dbReference type="Proteomes" id="UP001148786"/>
    </source>
</evidence>
<keyword evidence="1" id="KW-1133">Transmembrane helix</keyword>